<dbReference type="Proteomes" id="UP000248724">
    <property type="component" value="Unassembled WGS sequence"/>
</dbReference>
<feature type="domain" description="Peptidase C14 caspase" evidence="2">
    <location>
        <begin position="11"/>
        <end position="206"/>
    </location>
</feature>
<evidence type="ECO:0000259" key="2">
    <source>
        <dbReference type="Pfam" id="PF00656"/>
    </source>
</evidence>
<reference evidence="3 4" key="1">
    <citation type="journal article" date="2017" name="Nature">
        <title>Atmospheric trace gases support primary production in Antarctic desert surface soil.</title>
        <authorList>
            <person name="Ji M."/>
            <person name="Greening C."/>
            <person name="Vanwonterghem I."/>
            <person name="Carere C.R."/>
            <person name="Bay S.K."/>
            <person name="Steen J.A."/>
            <person name="Montgomery K."/>
            <person name="Lines T."/>
            <person name="Beardall J."/>
            <person name="van Dorst J."/>
            <person name="Snape I."/>
            <person name="Stott M.B."/>
            <person name="Hugenholtz P."/>
            <person name="Ferrari B.C."/>
        </authorList>
    </citation>
    <scope>NUCLEOTIDE SEQUENCE [LARGE SCALE GENOMIC DNA]</scope>
    <source>
        <strain evidence="3">RRmetagenome_bin12</strain>
    </source>
</reference>
<dbReference type="InterPro" id="IPR050452">
    <property type="entry name" value="Metacaspase"/>
</dbReference>
<organism evidence="3 4">
    <name type="scientific">Candidatus Aeolococcus gillhamiae</name>
    <dbReference type="NCBI Taxonomy" id="3127015"/>
    <lineage>
        <taxon>Bacteria</taxon>
        <taxon>Bacillati</taxon>
        <taxon>Candidatus Dormiibacterota</taxon>
        <taxon>Candidatus Dormibacteria</taxon>
        <taxon>Candidatus Aeolococcales</taxon>
        <taxon>Candidatus Aeolococcaceae</taxon>
        <taxon>Candidatus Aeolococcus</taxon>
    </lineage>
</organism>
<evidence type="ECO:0000313" key="4">
    <source>
        <dbReference type="Proteomes" id="UP000248724"/>
    </source>
</evidence>
<dbReference type="SUPFAM" id="SSF52129">
    <property type="entry name" value="Caspase-like"/>
    <property type="match status" value="1"/>
</dbReference>
<feature type="region of interest" description="Disordered" evidence="1">
    <location>
        <begin position="207"/>
        <end position="240"/>
    </location>
</feature>
<dbReference type="PANTHER" id="PTHR48104:SF30">
    <property type="entry name" value="METACASPASE-1"/>
    <property type="match status" value="1"/>
</dbReference>
<name>A0A2W6AHA4_9BACT</name>
<evidence type="ECO:0000256" key="1">
    <source>
        <dbReference type="SAM" id="MobiDB-lite"/>
    </source>
</evidence>
<dbReference type="InterPro" id="IPR029030">
    <property type="entry name" value="Caspase-like_dom_sf"/>
</dbReference>
<dbReference type="GO" id="GO:0006508">
    <property type="term" value="P:proteolysis"/>
    <property type="evidence" value="ECO:0007669"/>
    <property type="project" value="InterPro"/>
</dbReference>
<dbReference type="GO" id="GO:0004197">
    <property type="term" value="F:cysteine-type endopeptidase activity"/>
    <property type="evidence" value="ECO:0007669"/>
    <property type="project" value="InterPro"/>
</dbReference>
<accession>A0A2W6AHA4</accession>
<evidence type="ECO:0000313" key="3">
    <source>
        <dbReference type="EMBL" id="PZR82894.1"/>
    </source>
</evidence>
<dbReference type="EMBL" id="QHBU01000054">
    <property type="protein sequence ID" value="PZR82894.1"/>
    <property type="molecule type" value="Genomic_DNA"/>
</dbReference>
<dbReference type="AlphaFoldDB" id="A0A2W6AHA4"/>
<dbReference type="PANTHER" id="PTHR48104">
    <property type="entry name" value="METACASPASE-4"/>
    <property type="match status" value="1"/>
</dbReference>
<dbReference type="Gene3D" id="3.40.50.1460">
    <property type="match status" value="1"/>
</dbReference>
<dbReference type="InterPro" id="IPR011600">
    <property type="entry name" value="Pept_C14_caspase"/>
</dbReference>
<proteinExistence type="predicted"/>
<comment type="caution">
    <text evidence="3">The sequence shown here is derived from an EMBL/GenBank/DDBJ whole genome shotgun (WGS) entry which is preliminary data.</text>
</comment>
<sequence length="260" mass="27123">MPGRATANADKRALIIGVSNYQPPTVPTLGGAGDAAATRDLLLQDGWPASQIRTLIDGKATAANIRAGFQWLAQASTPSSFSVFHYSGHTKQKALPPGQTDGEQYHEFMWSVDNQHISDNELAAAMNQVQGKLWVDMSACEAAGFDNGISGADRLFTAASQENEKAYEMANGGRSVFNQLIVSSLSGGASIQQAEATAAEAAPRLTANQQPYGPQNPVIAGGDGSDWFLKPPSSPPGPLDGLTAVLSGLLGPLVPQTPGH</sequence>
<dbReference type="Pfam" id="PF00656">
    <property type="entry name" value="Peptidase_C14"/>
    <property type="match status" value="1"/>
</dbReference>
<dbReference type="GO" id="GO:0005737">
    <property type="term" value="C:cytoplasm"/>
    <property type="evidence" value="ECO:0007669"/>
    <property type="project" value="TreeGrafter"/>
</dbReference>
<gene>
    <name evidence="3" type="ORF">DLM65_02985</name>
</gene>
<protein>
    <recommendedName>
        <fullName evidence="2">Peptidase C14 caspase domain-containing protein</fullName>
    </recommendedName>
</protein>